<evidence type="ECO:0000259" key="2">
    <source>
        <dbReference type="Pfam" id="PF17650"/>
    </source>
</evidence>
<dbReference type="PANTHER" id="PTHR42895:SF1">
    <property type="entry name" value="IRON-SULFUR CLUSTER PROTEIN"/>
    <property type="match status" value="1"/>
</dbReference>
<feature type="domain" description="RACo-like middle region" evidence="3">
    <location>
        <begin position="84"/>
        <end position="243"/>
    </location>
</feature>
<dbReference type="STRING" id="2325.TKV_c19560"/>
<dbReference type="InterPro" id="IPR040506">
    <property type="entry name" value="RACo_linker"/>
</dbReference>
<organism evidence="4 5">
    <name type="scientific">Thermoanaerobacter kivui</name>
    <name type="common">Acetogenium kivui</name>
    <dbReference type="NCBI Taxonomy" id="2325"/>
    <lineage>
        <taxon>Bacteria</taxon>
        <taxon>Bacillati</taxon>
        <taxon>Bacillota</taxon>
        <taxon>Clostridia</taxon>
        <taxon>Thermoanaerobacterales</taxon>
        <taxon>Thermoanaerobacteraceae</taxon>
        <taxon>Thermoanaerobacter</taxon>
    </lineage>
</organism>
<reference evidence="5" key="1">
    <citation type="journal article" date="2015" name="Genome Announc.">
        <title>Whole-Genome Sequences of 80 Environmental and Clinical Isolates of Burkholderia pseudomallei.</title>
        <authorList>
            <person name="Johnson S.L."/>
            <person name="Baker A.L."/>
            <person name="Chain P.S."/>
            <person name="Currie B.J."/>
            <person name="Daligault H.E."/>
            <person name="Davenport K.W."/>
            <person name="Davis C.B."/>
            <person name="Inglis T.J."/>
            <person name="Kaestli M."/>
            <person name="Koren S."/>
            <person name="Mayo M."/>
            <person name="Merritt A.J."/>
            <person name="Price E.P."/>
            <person name="Sarovich D.S."/>
            <person name="Warner J."/>
            <person name="Rosovitz M.J."/>
        </authorList>
    </citation>
    <scope>NUCLEOTIDE SEQUENCE [LARGE SCALE GENOMIC DNA]</scope>
    <source>
        <strain evidence="5">DSM 2030</strain>
    </source>
</reference>
<accession>A0A097ATD4</accession>
<name>A0A097ATD4_THEKI</name>
<dbReference type="Pfam" id="PF17651">
    <property type="entry name" value="Raco_middle"/>
    <property type="match status" value="1"/>
</dbReference>
<dbReference type="Pfam" id="PF14574">
    <property type="entry name" value="RACo_C_ter"/>
    <property type="match status" value="1"/>
</dbReference>
<evidence type="ECO:0000313" key="5">
    <source>
        <dbReference type="Proteomes" id="UP000029669"/>
    </source>
</evidence>
<dbReference type="PANTHER" id="PTHR42895">
    <property type="entry name" value="IRON-SULFUR CLUSTER-BINDING PROTEIN-RELATED"/>
    <property type="match status" value="1"/>
</dbReference>
<dbReference type="InterPro" id="IPR052911">
    <property type="entry name" value="Corrinoid_activation_enz"/>
</dbReference>
<evidence type="ECO:0000259" key="3">
    <source>
        <dbReference type="Pfam" id="PF17651"/>
    </source>
</evidence>
<dbReference type="EMBL" id="CP009170">
    <property type="protein sequence ID" value="AIS53100.1"/>
    <property type="molecule type" value="Genomic_DNA"/>
</dbReference>
<dbReference type="Gene3D" id="3.10.20.880">
    <property type="match status" value="1"/>
</dbReference>
<protein>
    <submittedName>
        <fullName evidence="4">Ferredoxin</fullName>
    </submittedName>
</protein>
<keyword evidence="5" id="KW-1185">Reference proteome</keyword>
<sequence length="491" mass="54797">MAKVFFKQYLKMKLPGQGDNIAYVDRVREKLENLLHGRVEIPFELYEKIYKEFEKGKGEVTCSLMYDEKYHLLSIQAGRVEECYAVAIDIGSTTISAELIDLNTGEVLDSANCTNSQVKIGEDVLHRMFHAFNNKAGRDELQKLVAGDILSILDRFSKKIDMENLLGIGIGANTVMVHLLLNLPIETICRVPKTPIINAPGFIKAADIGINVNSFARMYILPSIGSYVGGDVVGGILISDMWKKEEVSFFIDIGTNAEMMLGNKDWLLCAAGAAGPAFEGGSLEKGMRAMEGAIDEVRYEDGKFKFHVIGDVKPIGICGTGMIKLLSELFIHGLVDRRGKLINGDRIFITEDVYITQNDIDNFMRTKAGANAAVSYMLETMNINLSDLDKFYVAGALGEYIDIEAAINIGMYPDIPRDKFVILGNTSLKAAKKMLMEREAHKVLKDIKENLTYMELGEEEGYIHYLEKALFLPHTDLSLYPSVEKRINLKR</sequence>
<feature type="domain" description="RACo linker region" evidence="2">
    <location>
        <begin position="5"/>
        <end position="81"/>
    </location>
</feature>
<feature type="domain" description="RACo C-terminal" evidence="1">
    <location>
        <begin position="246"/>
        <end position="483"/>
    </location>
</feature>
<dbReference type="eggNOG" id="COG3894">
    <property type="taxonomic scope" value="Bacteria"/>
</dbReference>
<evidence type="ECO:0000313" key="4">
    <source>
        <dbReference type="EMBL" id="AIS53100.1"/>
    </source>
</evidence>
<proteinExistence type="predicted"/>
<evidence type="ECO:0000259" key="1">
    <source>
        <dbReference type="Pfam" id="PF14574"/>
    </source>
</evidence>
<gene>
    <name evidence="4" type="ORF">TKV_c19560</name>
</gene>
<dbReference type="InterPro" id="IPR041414">
    <property type="entry name" value="Raco-like_middle"/>
</dbReference>
<dbReference type="Gene3D" id="3.30.420.480">
    <property type="entry name" value="Domain of unknown function (DUF4445)"/>
    <property type="match status" value="1"/>
</dbReference>
<dbReference type="OrthoDB" id="9810588at2"/>
<dbReference type="InterPro" id="IPR027980">
    <property type="entry name" value="RACo_C"/>
</dbReference>
<dbReference type="HOGENOM" id="CLU_019091_1_0_9"/>
<dbReference type="Pfam" id="PF17650">
    <property type="entry name" value="RACo_linker"/>
    <property type="match status" value="1"/>
</dbReference>
<dbReference type="AlphaFoldDB" id="A0A097ATD4"/>
<dbReference type="KEGG" id="tki:TKV_c19560"/>
<dbReference type="InterPro" id="IPR042259">
    <property type="entry name" value="Raco-like_middle_sf"/>
</dbReference>
<dbReference type="Proteomes" id="UP000029669">
    <property type="component" value="Chromosome"/>
</dbReference>
<dbReference type="RefSeq" id="WP_049685737.1">
    <property type="nucleotide sequence ID" value="NZ_CP009170.1"/>
</dbReference>